<evidence type="ECO:0000256" key="1">
    <source>
        <dbReference type="SAM" id="Phobius"/>
    </source>
</evidence>
<dbReference type="GO" id="GO:0009636">
    <property type="term" value="P:response to toxic substance"/>
    <property type="evidence" value="ECO:0007669"/>
    <property type="project" value="TreeGrafter"/>
</dbReference>
<dbReference type="InterPro" id="IPR012867">
    <property type="entry name" value="DUF1648"/>
</dbReference>
<keyword evidence="1" id="KW-0812">Transmembrane</keyword>
<dbReference type="Pfam" id="PF07853">
    <property type="entry name" value="DUF1648"/>
    <property type="match status" value="1"/>
</dbReference>
<organism evidence="3 4">
    <name type="scientific">Amedibacterium intestinale</name>
    <dbReference type="NCBI Taxonomy" id="2583452"/>
    <lineage>
        <taxon>Bacteria</taxon>
        <taxon>Bacillati</taxon>
        <taxon>Bacillota</taxon>
        <taxon>Erysipelotrichia</taxon>
        <taxon>Erysipelotrichales</taxon>
        <taxon>Erysipelotrichaceae</taxon>
        <taxon>Amedibacterium</taxon>
    </lineage>
</organism>
<evidence type="ECO:0000313" key="3">
    <source>
        <dbReference type="EMBL" id="BBK22072.1"/>
    </source>
</evidence>
<dbReference type="RefSeq" id="WP_118362119.1">
    <property type="nucleotide sequence ID" value="NZ_AP019695.1"/>
</dbReference>
<keyword evidence="4" id="KW-1185">Reference proteome</keyword>
<feature type="transmembrane region" description="Helical" evidence="1">
    <location>
        <begin position="84"/>
        <end position="104"/>
    </location>
</feature>
<dbReference type="AlphaFoldDB" id="A0A6N4TIY2"/>
<dbReference type="Proteomes" id="UP000464754">
    <property type="component" value="Chromosome"/>
</dbReference>
<feature type="domain" description="DUF1648" evidence="2">
    <location>
        <begin position="12"/>
        <end position="53"/>
    </location>
</feature>
<dbReference type="InterPro" id="IPR025962">
    <property type="entry name" value="SdpI/YhfL"/>
</dbReference>
<feature type="transmembrane region" description="Helical" evidence="1">
    <location>
        <begin position="7"/>
        <end position="23"/>
    </location>
</feature>
<evidence type="ECO:0000259" key="2">
    <source>
        <dbReference type="Pfam" id="PF07853"/>
    </source>
</evidence>
<keyword evidence="1" id="KW-1133">Transmembrane helix</keyword>
<keyword evidence="1" id="KW-0472">Membrane</keyword>
<dbReference type="PANTHER" id="PTHR37810">
    <property type="entry name" value="IMMUNITY PROTEIN SDPI"/>
    <property type="match status" value="1"/>
</dbReference>
<dbReference type="PANTHER" id="PTHR37810:SF5">
    <property type="entry name" value="IMMUNITY PROTEIN SDPI"/>
    <property type="match status" value="1"/>
</dbReference>
<protein>
    <recommendedName>
        <fullName evidence="2">DUF1648 domain-containing protein</fullName>
    </recommendedName>
</protein>
<dbReference type="EMBL" id="AP019695">
    <property type="protein sequence ID" value="BBK22072.1"/>
    <property type="molecule type" value="Genomic_DNA"/>
</dbReference>
<gene>
    <name evidence="3" type="ORF">Aargi30884_09750</name>
</gene>
<dbReference type="Pfam" id="PF13630">
    <property type="entry name" value="SdpI"/>
    <property type="match status" value="1"/>
</dbReference>
<feature type="transmembrane region" description="Helical" evidence="1">
    <location>
        <begin position="161"/>
        <end position="179"/>
    </location>
</feature>
<name>A0A6N4TIY2_9FIRM</name>
<dbReference type="InterPro" id="IPR026272">
    <property type="entry name" value="SdpI"/>
</dbReference>
<feature type="transmembrane region" description="Helical" evidence="1">
    <location>
        <begin position="185"/>
        <end position="205"/>
    </location>
</feature>
<dbReference type="KEGG" id="aarg:Aargi30884_09750"/>
<feature type="transmembrane region" description="Helical" evidence="1">
    <location>
        <begin position="110"/>
        <end position="128"/>
    </location>
</feature>
<evidence type="ECO:0000313" key="4">
    <source>
        <dbReference type="Proteomes" id="UP000464754"/>
    </source>
</evidence>
<accession>A0A6N4TIY2</accession>
<proteinExistence type="predicted"/>
<dbReference type="PIRSF" id="PIRSF038959">
    <property type="entry name" value="SdpI"/>
    <property type="match status" value="1"/>
</dbReference>
<sequence>MKKKNIIFLIGFIMMLLICLWFYPKLPQQIPTHWNAQGKIDSYSAKSFVFMPLAIYLLGWGLIPFTAKIDPKKENYKRFYSVQTLTQTILCFFSVVILAMTLIASYHPKAINANFIMFPLLALLFIVIGNSMPKIKFNYTFGVKTPWTLANETVWYKTHRFSGKVWVICGFVVLAGMFLPSKWILSFLLGVILTSALLPFIYSYLSFQNATQKKGNKKL</sequence>
<reference evidence="4" key="1">
    <citation type="submission" date="2019-05" db="EMBL/GenBank/DDBJ databases">
        <title>Complete genome sequencing of Absiella argi strain JCM 30884.</title>
        <authorList>
            <person name="Sakamoto M."/>
            <person name="Murakami T."/>
            <person name="Mori H."/>
        </authorList>
    </citation>
    <scope>NUCLEOTIDE SEQUENCE [LARGE SCALE GENOMIC DNA]</scope>
    <source>
        <strain evidence="4">JCM 30884</strain>
    </source>
</reference>
<feature type="transmembrane region" description="Helical" evidence="1">
    <location>
        <begin position="43"/>
        <end position="63"/>
    </location>
</feature>